<dbReference type="Gene3D" id="1.10.150.320">
    <property type="entry name" value="Photosystem II 12 kDa extrinsic protein"/>
    <property type="match status" value="2"/>
</dbReference>
<gene>
    <name evidence="2" type="ORF">ACFFU9_01005</name>
</gene>
<dbReference type="GO" id="GO:0003677">
    <property type="term" value="F:DNA binding"/>
    <property type="evidence" value="ECO:0007669"/>
    <property type="project" value="UniProtKB-KW"/>
</dbReference>
<keyword evidence="1" id="KW-0472">Membrane</keyword>
<proteinExistence type="predicted"/>
<dbReference type="InterPro" id="IPR051675">
    <property type="entry name" value="Endo/Exo/Phosphatase_dom_1"/>
</dbReference>
<dbReference type="Pfam" id="PF12836">
    <property type="entry name" value="HHH_3"/>
    <property type="match status" value="2"/>
</dbReference>
<evidence type="ECO:0000313" key="3">
    <source>
        <dbReference type="Proteomes" id="UP001589585"/>
    </source>
</evidence>
<sequence>MKSQVLFSKQQRLAILLLIAMVIALQCVYFFMSTASEDLTVNTVAYHRFQKEMDALRAIEIEKRKPKVYPFNPNYMTDYKGASLGMSNEEIDKLLAFREQNKWINSVAQFQQVTGVSDSLLNQISVYFKFPEWVKNTNKKQSFLSQKNDISKPFVQKRDLNTATAIELQSIHGIGVHYSERIVKFRNRFLGGFIADIQLQDVSGLTPELIAKITKEFTVKTPRAVQKIDLNTATKHELVTIQHIDYNLAHRILEYRQLHQGFQALDELGKVKDFPINKIDIIKLYLSLD</sequence>
<dbReference type="PANTHER" id="PTHR21180:SF32">
    <property type="entry name" value="ENDONUCLEASE_EXONUCLEASE_PHOSPHATASE FAMILY DOMAIN-CONTAINING PROTEIN 1"/>
    <property type="match status" value="1"/>
</dbReference>
<name>A0ABV5F783_9FLAO</name>
<evidence type="ECO:0000313" key="2">
    <source>
        <dbReference type="EMBL" id="MFB9055311.1"/>
    </source>
</evidence>
<keyword evidence="3" id="KW-1185">Reference proteome</keyword>
<organism evidence="2 3">
    <name type="scientific">Mariniflexile ostreae</name>
    <dbReference type="NCBI Taxonomy" id="1520892"/>
    <lineage>
        <taxon>Bacteria</taxon>
        <taxon>Pseudomonadati</taxon>
        <taxon>Bacteroidota</taxon>
        <taxon>Flavobacteriia</taxon>
        <taxon>Flavobacteriales</taxon>
        <taxon>Flavobacteriaceae</taxon>
        <taxon>Mariniflexile</taxon>
    </lineage>
</organism>
<feature type="transmembrane region" description="Helical" evidence="1">
    <location>
        <begin position="12"/>
        <end position="32"/>
    </location>
</feature>
<dbReference type="RefSeq" id="WP_379859496.1">
    <property type="nucleotide sequence ID" value="NZ_JBHMFC010000003.1"/>
</dbReference>
<dbReference type="InterPro" id="IPR010994">
    <property type="entry name" value="RuvA_2-like"/>
</dbReference>
<keyword evidence="2" id="KW-0238">DNA-binding</keyword>
<reference evidence="2 3" key="1">
    <citation type="submission" date="2024-09" db="EMBL/GenBank/DDBJ databases">
        <authorList>
            <person name="Sun Q."/>
            <person name="Mori K."/>
        </authorList>
    </citation>
    <scope>NUCLEOTIDE SEQUENCE [LARGE SCALE GENOMIC DNA]</scope>
    <source>
        <strain evidence="2 3">CECT 8622</strain>
    </source>
</reference>
<keyword evidence="1" id="KW-0812">Transmembrane</keyword>
<keyword evidence="1" id="KW-1133">Transmembrane helix</keyword>
<dbReference type="EMBL" id="JBHMFC010000003">
    <property type="protein sequence ID" value="MFB9055311.1"/>
    <property type="molecule type" value="Genomic_DNA"/>
</dbReference>
<evidence type="ECO:0000256" key="1">
    <source>
        <dbReference type="SAM" id="Phobius"/>
    </source>
</evidence>
<dbReference type="SUPFAM" id="SSF47781">
    <property type="entry name" value="RuvA domain 2-like"/>
    <property type="match status" value="2"/>
</dbReference>
<accession>A0ABV5F783</accession>
<protein>
    <submittedName>
        <fullName evidence="2">ComEA family DNA-binding protein</fullName>
    </submittedName>
</protein>
<dbReference type="Proteomes" id="UP001589585">
    <property type="component" value="Unassembled WGS sequence"/>
</dbReference>
<dbReference type="PANTHER" id="PTHR21180">
    <property type="entry name" value="ENDONUCLEASE/EXONUCLEASE/PHOSPHATASE FAMILY DOMAIN-CONTAINING PROTEIN 1"/>
    <property type="match status" value="1"/>
</dbReference>
<comment type="caution">
    <text evidence="2">The sequence shown here is derived from an EMBL/GenBank/DDBJ whole genome shotgun (WGS) entry which is preliminary data.</text>
</comment>